<comment type="caution">
    <text evidence="1">The sequence shown here is derived from an EMBL/GenBank/DDBJ whole genome shotgun (WGS) entry which is preliminary data.</text>
</comment>
<dbReference type="Proteomes" id="UP001163823">
    <property type="component" value="Chromosome 9"/>
</dbReference>
<organism evidence="1 2">
    <name type="scientific">Quillaja saponaria</name>
    <name type="common">Soap bark tree</name>
    <dbReference type="NCBI Taxonomy" id="32244"/>
    <lineage>
        <taxon>Eukaryota</taxon>
        <taxon>Viridiplantae</taxon>
        <taxon>Streptophyta</taxon>
        <taxon>Embryophyta</taxon>
        <taxon>Tracheophyta</taxon>
        <taxon>Spermatophyta</taxon>
        <taxon>Magnoliopsida</taxon>
        <taxon>eudicotyledons</taxon>
        <taxon>Gunneridae</taxon>
        <taxon>Pentapetalae</taxon>
        <taxon>rosids</taxon>
        <taxon>fabids</taxon>
        <taxon>Fabales</taxon>
        <taxon>Quillajaceae</taxon>
        <taxon>Quillaja</taxon>
    </lineage>
</organism>
<gene>
    <name evidence="1" type="ORF">O6P43_023762</name>
</gene>
<evidence type="ECO:0000313" key="2">
    <source>
        <dbReference type="Proteomes" id="UP001163823"/>
    </source>
</evidence>
<dbReference type="EMBL" id="JARAOO010000009">
    <property type="protein sequence ID" value="KAJ7957459.1"/>
    <property type="molecule type" value="Genomic_DNA"/>
</dbReference>
<name>A0AAD7LFY1_QUISA</name>
<keyword evidence="2" id="KW-1185">Reference proteome</keyword>
<accession>A0AAD7LFY1</accession>
<reference evidence="1" key="1">
    <citation type="journal article" date="2023" name="Science">
        <title>Elucidation of the pathway for biosynthesis of saponin adjuvants from the soapbark tree.</title>
        <authorList>
            <person name="Reed J."/>
            <person name="Orme A."/>
            <person name="El-Demerdash A."/>
            <person name="Owen C."/>
            <person name="Martin L.B.B."/>
            <person name="Misra R.C."/>
            <person name="Kikuchi S."/>
            <person name="Rejzek M."/>
            <person name="Martin A.C."/>
            <person name="Harkess A."/>
            <person name="Leebens-Mack J."/>
            <person name="Louveau T."/>
            <person name="Stephenson M.J."/>
            <person name="Osbourn A."/>
        </authorList>
    </citation>
    <scope>NUCLEOTIDE SEQUENCE</scope>
    <source>
        <strain evidence="1">S10</strain>
    </source>
</reference>
<protein>
    <submittedName>
        <fullName evidence="1">Uncharacterized protein</fullName>
    </submittedName>
</protein>
<evidence type="ECO:0000313" key="1">
    <source>
        <dbReference type="EMBL" id="KAJ7957459.1"/>
    </source>
</evidence>
<proteinExistence type="predicted"/>
<dbReference type="KEGG" id="qsa:O6P43_023762"/>
<dbReference type="AlphaFoldDB" id="A0AAD7LFY1"/>
<sequence length="183" mass="20343">MIGLSQDLEGVQFVDNSSSEEHEIFDICPTKDQDCQDSNQEPQVGGTGSKVCQDIVQDVQDTLQKSEVSGAIKYDSKVLQEGSGYLEEDSSLQPSRGELDELNLERFGTHGHFRWIPQWNKGLPSSMEDFGLSAMAVDVHSILHWLSSSKAQELLSFLVAILPPKQLTIVEQSNPTFDDYQPV</sequence>